<dbReference type="STRING" id="1407499.HHUB_1046"/>
<dbReference type="EMBL" id="LN831302">
    <property type="protein sequence ID" value="CQH44330.1"/>
    <property type="molecule type" value="Genomic_DNA"/>
</dbReference>
<dbReference type="RefSeq" id="WP_059055129.1">
    <property type="nucleotide sequence ID" value="NZ_CEML01000001.1"/>
</dbReference>
<dbReference type="InterPro" id="IPR058716">
    <property type="entry name" value="WNWW_dom-containing"/>
</dbReference>
<organism evidence="1 2">
    <name type="scientific">Halobacterium hubeiense</name>
    <dbReference type="NCBI Taxonomy" id="1407499"/>
    <lineage>
        <taxon>Archaea</taxon>
        <taxon>Methanobacteriati</taxon>
        <taxon>Methanobacteriota</taxon>
        <taxon>Stenosarchaea group</taxon>
        <taxon>Halobacteria</taxon>
        <taxon>Halobacteriales</taxon>
        <taxon>Halobacteriaceae</taxon>
        <taxon>Halobacterium</taxon>
    </lineage>
</organism>
<dbReference type="AlphaFoldDB" id="A0A0U5H2P7"/>
<keyword evidence="2" id="KW-1185">Reference proteome</keyword>
<accession>A0A0U5H2P7</accession>
<dbReference type="OrthoDB" id="197908at2157"/>
<gene>
    <name evidence="1" type="ORF">HHUB_1046</name>
</gene>
<evidence type="ECO:0000313" key="1">
    <source>
        <dbReference type="EMBL" id="CQH44330.1"/>
    </source>
</evidence>
<name>A0A0U5H2P7_9EURY</name>
<proteinExistence type="predicted"/>
<evidence type="ECO:0000313" key="2">
    <source>
        <dbReference type="Proteomes" id="UP000066737"/>
    </source>
</evidence>
<sequence>MDRRHLMDRLDAEFGGTPAERRVVARTAGDLADAGVLADDLDFEVTAEAVVDQLTDAPGGSPAERWNWWMGALEASHGGYRRFRVTAWQREDS</sequence>
<reference evidence="2" key="1">
    <citation type="journal article" date="2016" name="Environ. Microbiol.">
        <title>The complete genome of a viable archaeum isolated from 123-million-year-old rock salt.</title>
        <authorList>
            <person name="Jaakkola S.T."/>
            <person name="Pfeiffer F."/>
            <person name="Ravantti J.J."/>
            <person name="Guo Q."/>
            <person name="Liu Y."/>
            <person name="Chen X."/>
            <person name="Ma H."/>
            <person name="Yang C."/>
            <person name="Oksanen H.M."/>
            <person name="Bamford D.H."/>
        </authorList>
    </citation>
    <scope>NUCLEOTIDE SEQUENCE</scope>
    <source>
        <strain evidence="2">JI20-1</strain>
    </source>
</reference>
<dbReference type="Proteomes" id="UP000066737">
    <property type="component" value="Chromosome I"/>
</dbReference>
<dbReference type="KEGG" id="hhb:Hhub_1046"/>
<dbReference type="GeneID" id="26657762"/>
<dbReference type="Pfam" id="PF26484">
    <property type="entry name" value="WNWW"/>
    <property type="match status" value="1"/>
</dbReference>
<protein>
    <submittedName>
        <fullName evidence="1">Uncharacterized protein</fullName>
    </submittedName>
</protein>